<gene>
    <name evidence="5" type="ORF">D7223_24215</name>
</gene>
<evidence type="ECO:0000256" key="4">
    <source>
        <dbReference type="PIRSR" id="PIRSR600760-2"/>
    </source>
</evidence>
<feature type="binding site" evidence="4">
    <location>
        <position position="210"/>
    </location>
    <ligand>
        <name>Mg(2+)</name>
        <dbReference type="ChEBI" id="CHEBI:18420"/>
        <label>1</label>
        <note>catalytic</note>
    </ligand>
</feature>
<dbReference type="SUPFAM" id="SSF56655">
    <property type="entry name" value="Carbohydrate phosphatase"/>
    <property type="match status" value="1"/>
</dbReference>
<evidence type="ECO:0000256" key="2">
    <source>
        <dbReference type="ARBA" id="ARBA00022801"/>
    </source>
</evidence>
<dbReference type="GO" id="GO:0007165">
    <property type="term" value="P:signal transduction"/>
    <property type="evidence" value="ECO:0007669"/>
    <property type="project" value="TreeGrafter"/>
</dbReference>
<evidence type="ECO:0000313" key="6">
    <source>
        <dbReference type="Proteomes" id="UP000281726"/>
    </source>
</evidence>
<dbReference type="InterPro" id="IPR020583">
    <property type="entry name" value="Inositol_monoP_metal-BS"/>
</dbReference>
<keyword evidence="2" id="KW-0378">Hydrolase</keyword>
<reference evidence="5 6" key="1">
    <citation type="journal article" date="2004" name="Syst. Appl. Microbiol.">
        <title>Cryptoendolithic actinomycetes from antarctic sandstone rock samples: Micromonospora endolithica sp. nov. and two isolates related to Micromonospora coerulea Jensen 1932.</title>
        <authorList>
            <person name="Hirsch P."/>
            <person name="Mevs U."/>
            <person name="Kroppenstedt R.M."/>
            <person name="Schumann P."/>
            <person name="Stackebrandt E."/>
        </authorList>
    </citation>
    <scope>NUCLEOTIDE SEQUENCE [LARGE SCALE GENOMIC DNA]</scope>
    <source>
        <strain evidence="5 6">JCM 12677</strain>
    </source>
</reference>
<dbReference type="GO" id="GO:0008934">
    <property type="term" value="F:inositol monophosphate 1-phosphatase activity"/>
    <property type="evidence" value="ECO:0007669"/>
    <property type="project" value="TreeGrafter"/>
</dbReference>
<evidence type="ECO:0000256" key="3">
    <source>
        <dbReference type="ARBA" id="ARBA00022842"/>
    </source>
</evidence>
<dbReference type="AlphaFoldDB" id="A0A3A9YZG5"/>
<dbReference type="PROSITE" id="PS00629">
    <property type="entry name" value="IMP_1"/>
    <property type="match status" value="1"/>
</dbReference>
<feature type="binding site" evidence="4">
    <location>
        <position position="91"/>
    </location>
    <ligand>
        <name>Mg(2+)</name>
        <dbReference type="ChEBI" id="CHEBI:18420"/>
        <label>1</label>
        <note>catalytic</note>
    </ligand>
</feature>
<dbReference type="PRINTS" id="PR00377">
    <property type="entry name" value="IMPHPHTASES"/>
</dbReference>
<evidence type="ECO:0000313" key="5">
    <source>
        <dbReference type="EMBL" id="RKN41448.1"/>
    </source>
</evidence>
<name>A0A3A9YZG5_9ACTN</name>
<keyword evidence="1 4" id="KW-0479">Metal-binding</keyword>
<organism evidence="5 6">
    <name type="scientific">Micromonospora endolithica</name>
    <dbReference type="NCBI Taxonomy" id="230091"/>
    <lineage>
        <taxon>Bacteria</taxon>
        <taxon>Bacillati</taxon>
        <taxon>Actinomycetota</taxon>
        <taxon>Actinomycetes</taxon>
        <taxon>Micromonosporales</taxon>
        <taxon>Micromonosporaceae</taxon>
        <taxon>Micromonospora</taxon>
    </lineage>
</organism>
<evidence type="ECO:0000256" key="1">
    <source>
        <dbReference type="ARBA" id="ARBA00022723"/>
    </source>
</evidence>
<comment type="cofactor">
    <cofactor evidence="4">
        <name>Mg(2+)</name>
        <dbReference type="ChEBI" id="CHEBI:18420"/>
    </cofactor>
</comment>
<dbReference type="GO" id="GO:0046872">
    <property type="term" value="F:metal ion binding"/>
    <property type="evidence" value="ECO:0007669"/>
    <property type="project" value="UniProtKB-KW"/>
</dbReference>
<dbReference type="Gene3D" id="3.30.540.10">
    <property type="entry name" value="Fructose-1,6-Bisphosphatase, subunit A, domain 1"/>
    <property type="match status" value="1"/>
</dbReference>
<dbReference type="Proteomes" id="UP000281726">
    <property type="component" value="Unassembled WGS sequence"/>
</dbReference>
<feature type="binding site" evidence="4">
    <location>
        <position position="73"/>
    </location>
    <ligand>
        <name>Mg(2+)</name>
        <dbReference type="ChEBI" id="CHEBI:18420"/>
        <label>1</label>
        <note>catalytic</note>
    </ligand>
</feature>
<proteinExistence type="predicted"/>
<feature type="binding site" evidence="4">
    <location>
        <position position="88"/>
    </location>
    <ligand>
        <name>Mg(2+)</name>
        <dbReference type="ChEBI" id="CHEBI:18420"/>
        <label>1</label>
        <note>catalytic</note>
    </ligand>
</feature>
<sequence length="260" mass="28371">MLPSSVVDLADDLHLALETSDLAARLALAHFESGVSATLKADGTPVTEADRAVERLFRETLSAARPADALLGEEFGRRGESDRVWIIDPVDGTSFFSRHDPNWRVQLALEVAGRTEIAVVTAPALRRCWWATRGGGSFESSWPREDARVMRLEVSTTSTVAEARLQALDVSSRARRPPDGWHAPASPLPLVELVRGEVDAFLVERYHIWDHAPWILLVQEAGGRFTDRTGGMGGDQGGGLYSNANLHGQLLTALGYPTRP</sequence>
<keyword evidence="6" id="KW-1185">Reference proteome</keyword>
<dbReference type="PANTHER" id="PTHR20854:SF4">
    <property type="entry name" value="INOSITOL-1-MONOPHOSPHATASE-RELATED"/>
    <property type="match status" value="1"/>
</dbReference>
<dbReference type="Pfam" id="PF00459">
    <property type="entry name" value="Inositol_P"/>
    <property type="match status" value="1"/>
</dbReference>
<comment type="caution">
    <text evidence="5">The sequence shown here is derived from an EMBL/GenBank/DDBJ whole genome shotgun (WGS) entry which is preliminary data.</text>
</comment>
<dbReference type="EMBL" id="RBAK01000011">
    <property type="protein sequence ID" value="RKN41448.1"/>
    <property type="molecule type" value="Genomic_DNA"/>
</dbReference>
<dbReference type="OrthoDB" id="9772456at2"/>
<dbReference type="PANTHER" id="PTHR20854">
    <property type="entry name" value="INOSITOL MONOPHOSPHATASE"/>
    <property type="match status" value="1"/>
</dbReference>
<dbReference type="GO" id="GO:0006020">
    <property type="term" value="P:inositol metabolic process"/>
    <property type="evidence" value="ECO:0007669"/>
    <property type="project" value="TreeGrafter"/>
</dbReference>
<keyword evidence="3 4" id="KW-0460">Magnesium</keyword>
<protein>
    <submittedName>
        <fullName evidence="5">Histidinol-phosphatase</fullName>
    </submittedName>
</protein>
<dbReference type="InterPro" id="IPR000760">
    <property type="entry name" value="Inositol_monophosphatase-like"/>
</dbReference>
<dbReference type="Gene3D" id="3.40.190.80">
    <property type="match status" value="1"/>
</dbReference>
<accession>A0A3A9YZG5</accession>